<evidence type="ECO:0000313" key="1">
    <source>
        <dbReference type="EMBL" id="KAA3462917.1"/>
    </source>
</evidence>
<dbReference type="EMBL" id="SMMG02000009">
    <property type="protein sequence ID" value="KAA3462917.1"/>
    <property type="molecule type" value="Genomic_DNA"/>
</dbReference>
<organism evidence="1 2">
    <name type="scientific">Gossypium australe</name>
    <dbReference type="NCBI Taxonomy" id="47621"/>
    <lineage>
        <taxon>Eukaryota</taxon>
        <taxon>Viridiplantae</taxon>
        <taxon>Streptophyta</taxon>
        <taxon>Embryophyta</taxon>
        <taxon>Tracheophyta</taxon>
        <taxon>Spermatophyta</taxon>
        <taxon>Magnoliopsida</taxon>
        <taxon>eudicotyledons</taxon>
        <taxon>Gunneridae</taxon>
        <taxon>Pentapetalae</taxon>
        <taxon>rosids</taxon>
        <taxon>malvids</taxon>
        <taxon>Malvales</taxon>
        <taxon>Malvaceae</taxon>
        <taxon>Malvoideae</taxon>
        <taxon>Gossypium</taxon>
    </lineage>
</organism>
<keyword evidence="1" id="KW-0418">Kinase</keyword>
<dbReference type="AlphaFoldDB" id="A0A5B6V199"/>
<proteinExistence type="predicted"/>
<comment type="caution">
    <text evidence="1">The sequence shown here is derived from an EMBL/GenBank/DDBJ whole genome shotgun (WGS) entry which is preliminary data.</text>
</comment>
<keyword evidence="2" id="KW-1185">Reference proteome</keyword>
<dbReference type="Proteomes" id="UP000325315">
    <property type="component" value="Unassembled WGS sequence"/>
</dbReference>
<keyword evidence="1" id="KW-0675">Receptor</keyword>
<dbReference type="GO" id="GO:0016301">
    <property type="term" value="F:kinase activity"/>
    <property type="evidence" value="ECO:0007669"/>
    <property type="project" value="UniProtKB-KW"/>
</dbReference>
<protein>
    <submittedName>
        <fullName evidence="1">Cysteine-rich RLK (RECEPTOR-like protein kinase) 8</fullName>
    </submittedName>
</protein>
<keyword evidence="1" id="KW-0808">Transferase</keyword>
<sequence>MDILLKEIGRSGCTVETSFDTNQKLGDNKGALVNTSRYQKLVGNQFMHSSSEEHLEAISCMHLEILKELLREMIIFFERT</sequence>
<accession>A0A5B6V199</accession>
<evidence type="ECO:0000313" key="2">
    <source>
        <dbReference type="Proteomes" id="UP000325315"/>
    </source>
</evidence>
<name>A0A5B6V199_9ROSI</name>
<reference evidence="1" key="1">
    <citation type="submission" date="2019-08" db="EMBL/GenBank/DDBJ databases">
        <authorList>
            <person name="Liu F."/>
        </authorList>
    </citation>
    <scope>NUCLEOTIDE SEQUENCE [LARGE SCALE GENOMIC DNA]</scope>
    <source>
        <strain evidence="1">PA1801</strain>
        <tissue evidence="1">Leaf</tissue>
    </source>
</reference>
<gene>
    <name evidence="1" type="ORF">EPI10_029357</name>
</gene>